<dbReference type="SUPFAM" id="SSF55021">
    <property type="entry name" value="ACT-like"/>
    <property type="match status" value="1"/>
</dbReference>
<evidence type="ECO:0000313" key="7">
    <source>
        <dbReference type="Proteomes" id="UP000320085"/>
    </source>
</evidence>
<dbReference type="InterPro" id="IPR002912">
    <property type="entry name" value="ACT_dom"/>
</dbReference>
<dbReference type="InterPro" id="IPR044074">
    <property type="entry name" value="PurU_ACT"/>
</dbReference>
<dbReference type="Proteomes" id="UP000320085">
    <property type="component" value="Unassembled WGS sequence"/>
</dbReference>
<proteinExistence type="inferred from homology"/>
<accession>A0A543PWA2</accession>
<dbReference type="GO" id="GO:0008864">
    <property type="term" value="F:formyltetrahydrofolate deformylase activity"/>
    <property type="evidence" value="ECO:0007669"/>
    <property type="project" value="UniProtKB-UniRule"/>
</dbReference>
<dbReference type="SUPFAM" id="SSF53328">
    <property type="entry name" value="Formyltransferase"/>
    <property type="match status" value="1"/>
</dbReference>
<protein>
    <recommendedName>
        <fullName evidence="3 4">Formyltetrahydrofolate deformylase</fullName>
        <ecNumber evidence="3 4">3.5.1.10</ecNumber>
    </recommendedName>
    <alternativeName>
        <fullName evidence="3">Formyl-FH(4) hydrolase</fullName>
    </alternativeName>
</protein>
<dbReference type="InterPro" id="IPR041729">
    <property type="entry name" value="Formyl-FH4-Hydrolase_C"/>
</dbReference>
<comment type="pathway">
    <text evidence="3">Purine metabolism; IMP biosynthesis via de novo pathway; formate from 10-formyl-5,6,7,8-tetrahydrofolate: step 1/1.</text>
</comment>
<sequence>MTLSCDDRPGIVAAVSAALLSVSANIVENQQYSDEATNLFFMRTVFDAEPDEVEQVLAAVRESPAIAHHHLEARPEDEHCRTVILVSKFDHCLLDLLHRWKSGDLPIDIVAVVSNHEDCRGLVEYFGLPFTVIPVTKETKDDAEAQLLRLVETERVGLVVLARYMQILSDGLCRALEGRAINIHHSFLPGFKGAKPYHQAHDRGVKLIGASAHYVTADLDEGPIIEQDVVRVTHAESPERLVAIGRDVERRVLSRAVRDHAESRVFLSGHRTIVF</sequence>
<feature type="domain" description="ACT" evidence="5">
    <location>
        <begin position="1"/>
        <end position="74"/>
    </location>
</feature>
<dbReference type="InterPro" id="IPR004810">
    <property type="entry name" value="PurU"/>
</dbReference>
<evidence type="ECO:0000313" key="6">
    <source>
        <dbReference type="EMBL" id="TQN48368.1"/>
    </source>
</evidence>
<dbReference type="PROSITE" id="PS51671">
    <property type="entry name" value="ACT"/>
    <property type="match status" value="1"/>
</dbReference>
<evidence type="ECO:0000256" key="3">
    <source>
        <dbReference type="HAMAP-Rule" id="MF_01927"/>
    </source>
</evidence>
<dbReference type="InterPro" id="IPR036477">
    <property type="entry name" value="Formyl_transf_N_sf"/>
</dbReference>
<dbReference type="CDD" id="cd08648">
    <property type="entry name" value="FMT_core_Formyl-FH4-Hydrolase_C"/>
    <property type="match status" value="1"/>
</dbReference>
<dbReference type="UniPathway" id="UPA00074">
    <property type="reaction ID" value="UER00170"/>
</dbReference>
<keyword evidence="3" id="KW-0658">Purine biosynthesis</keyword>
<dbReference type="HAMAP" id="MF_01927">
    <property type="entry name" value="PurU"/>
    <property type="match status" value="1"/>
</dbReference>
<dbReference type="NCBIfam" id="NF004684">
    <property type="entry name" value="PRK06027.1"/>
    <property type="match status" value="1"/>
</dbReference>
<dbReference type="GO" id="GO:0006189">
    <property type="term" value="P:'de novo' IMP biosynthetic process"/>
    <property type="evidence" value="ECO:0007669"/>
    <property type="project" value="UniProtKB-UniRule"/>
</dbReference>
<dbReference type="GO" id="GO:0006730">
    <property type="term" value="P:one-carbon metabolic process"/>
    <property type="evidence" value="ECO:0007669"/>
    <property type="project" value="UniProtKB-KW"/>
</dbReference>
<dbReference type="NCBIfam" id="TIGR00655">
    <property type="entry name" value="PurU"/>
    <property type="match status" value="1"/>
</dbReference>
<dbReference type="Pfam" id="PF01842">
    <property type="entry name" value="ACT"/>
    <property type="match status" value="1"/>
</dbReference>
<dbReference type="Pfam" id="PF00551">
    <property type="entry name" value="Formyl_trans_N"/>
    <property type="match status" value="1"/>
</dbReference>
<evidence type="ECO:0000256" key="1">
    <source>
        <dbReference type="ARBA" id="ARBA00022563"/>
    </source>
</evidence>
<dbReference type="InterPro" id="IPR002376">
    <property type="entry name" value="Formyl_transf_N"/>
</dbReference>
<comment type="function">
    <text evidence="3">Catalyzes the hydrolysis of 10-formyltetrahydrofolate (formyl-FH4) to formate and tetrahydrofolate (FH4).</text>
</comment>
<dbReference type="AlphaFoldDB" id="A0A543PWA2"/>
<keyword evidence="1 3" id="KW-0554">One-carbon metabolism</keyword>
<dbReference type="PRINTS" id="PR01575">
    <property type="entry name" value="FFH4HYDRLASE"/>
</dbReference>
<dbReference type="EC" id="3.5.1.10" evidence="3 4"/>
<gene>
    <name evidence="3" type="primary">purU</name>
    <name evidence="6" type="ORF">FHX52_1499</name>
</gene>
<dbReference type="PANTHER" id="PTHR42706:SF1">
    <property type="entry name" value="FORMYLTETRAHYDROFOLATE DEFORMYLASE 2, MITOCHONDRIAL"/>
    <property type="match status" value="1"/>
</dbReference>
<dbReference type="InterPro" id="IPR045865">
    <property type="entry name" value="ACT-like_dom_sf"/>
</dbReference>
<reference evidence="6 7" key="1">
    <citation type="submission" date="2019-06" db="EMBL/GenBank/DDBJ databases">
        <title>Sequencing the genomes of 1000 actinobacteria strains.</title>
        <authorList>
            <person name="Klenk H.-P."/>
        </authorList>
    </citation>
    <scope>NUCLEOTIDE SEQUENCE [LARGE SCALE GENOMIC DNA]</scope>
    <source>
        <strain evidence="6 7">DSM 21776</strain>
    </source>
</reference>
<keyword evidence="2 3" id="KW-0378">Hydrolase</keyword>
<organism evidence="6 7">
    <name type="scientific">Humibacillus xanthopallidus</name>
    <dbReference type="NCBI Taxonomy" id="412689"/>
    <lineage>
        <taxon>Bacteria</taxon>
        <taxon>Bacillati</taxon>
        <taxon>Actinomycetota</taxon>
        <taxon>Actinomycetes</taxon>
        <taxon>Micrococcales</taxon>
        <taxon>Intrasporangiaceae</taxon>
        <taxon>Humibacillus</taxon>
    </lineage>
</organism>
<name>A0A543PWA2_9MICO</name>
<comment type="catalytic activity">
    <reaction evidence="3">
        <text>(6R)-10-formyltetrahydrofolate + H2O = (6S)-5,6,7,8-tetrahydrofolate + formate + H(+)</text>
        <dbReference type="Rhea" id="RHEA:19833"/>
        <dbReference type="ChEBI" id="CHEBI:15377"/>
        <dbReference type="ChEBI" id="CHEBI:15378"/>
        <dbReference type="ChEBI" id="CHEBI:15740"/>
        <dbReference type="ChEBI" id="CHEBI:57453"/>
        <dbReference type="ChEBI" id="CHEBI:195366"/>
        <dbReference type="EC" id="3.5.1.10"/>
    </reaction>
</comment>
<dbReference type="PIRSF" id="PIRSF036480">
    <property type="entry name" value="FormyFH4_hydr"/>
    <property type="match status" value="1"/>
</dbReference>
<dbReference type="PANTHER" id="PTHR42706">
    <property type="entry name" value="FORMYLTETRAHYDROFOLATE DEFORMYLASE"/>
    <property type="match status" value="1"/>
</dbReference>
<evidence type="ECO:0000259" key="5">
    <source>
        <dbReference type="PROSITE" id="PS51671"/>
    </source>
</evidence>
<dbReference type="EMBL" id="VFQF01000001">
    <property type="protein sequence ID" value="TQN48368.1"/>
    <property type="molecule type" value="Genomic_DNA"/>
</dbReference>
<comment type="similarity">
    <text evidence="3">Belongs to the PurU family.</text>
</comment>
<dbReference type="CDD" id="cd04875">
    <property type="entry name" value="ACT_F4HF-DF"/>
    <property type="match status" value="1"/>
</dbReference>
<dbReference type="Gene3D" id="3.40.50.170">
    <property type="entry name" value="Formyl transferase, N-terminal domain"/>
    <property type="match status" value="1"/>
</dbReference>
<evidence type="ECO:0000256" key="4">
    <source>
        <dbReference type="NCBIfam" id="TIGR00655"/>
    </source>
</evidence>
<feature type="active site" evidence="3">
    <location>
        <position position="220"/>
    </location>
</feature>
<evidence type="ECO:0000256" key="2">
    <source>
        <dbReference type="ARBA" id="ARBA00022801"/>
    </source>
</evidence>
<comment type="caution">
    <text evidence="6">The sequence shown here is derived from an EMBL/GenBank/DDBJ whole genome shotgun (WGS) entry which is preliminary data.</text>
</comment>
<dbReference type="Gene3D" id="3.30.70.260">
    <property type="match status" value="1"/>
</dbReference>